<dbReference type="Proteomes" id="UP000233551">
    <property type="component" value="Unassembled WGS sequence"/>
</dbReference>
<feature type="compositionally biased region" description="Basic residues" evidence="1">
    <location>
        <begin position="410"/>
        <end position="420"/>
    </location>
</feature>
<evidence type="ECO:0000256" key="1">
    <source>
        <dbReference type="SAM" id="MobiDB-lite"/>
    </source>
</evidence>
<comment type="caution">
    <text evidence="2">The sequence shown here is derived from an EMBL/GenBank/DDBJ whole genome shotgun (WGS) entry which is preliminary data.</text>
</comment>
<feature type="compositionally biased region" description="Acidic residues" evidence="1">
    <location>
        <begin position="33"/>
        <end position="45"/>
    </location>
</feature>
<feature type="region of interest" description="Disordered" evidence="1">
    <location>
        <begin position="410"/>
        <end position="435"/>
    </location>
</feature>
<organism evidence="2 3">
    <name type="scientific">Punica granatum</name>
    <name type="common">Pomegranate</name>
    <dbReference type="NCBI Taxonomy" id="22663"/>
    <lineage>
        <taxon>Eukaryota</taxon>
        <taxon>Viridiplantae</taxon>
        <taxon>Streptophyta</taxon>
        <taxon>Embryophyta</taxon>
        <taxon>Tracheophyta</taxon>
        <taxon>Spermatophyta</taxon>
        <taxon>Magnoliopsida</taxon>
        <taxon>eudicotyledons</taxon>
        <taxon>Gunneridae</taxon>
        <taxon>Pentapetalae</taxon>
        <taxon>rosids</taxon>
        <taxon>malvids</taxon>
        <taxon>Myrtales</taxon>
        <taxon>Lythraceae</taxon>
        <taxon>Punica</taxon>
    </lineage>
</organism>
<proteinExistence type="predicted"/>
<accession>A0A2I0KW91</accession>
<sequence>MVEFGFTHGFITIYDEEDGESNVVGGLKHSEINDEDTDYDPEEYDDYVGLEDDDYQSTASDDEFVEAKRNLREGEDEHAKDDHPPDEANHDELSIVNMLNLVMNQSLHTVLTMINELKGVDPEGNFDLQLERVAADATPKFKRFYMRFSGLREGFVNGCRPALMGNAEHRNCAWHIYANLKKKHRSTLFKSILWKTVKSTTTVDFEESLAEMRTISEAAYDNFTANRVEKFYRSKIRILPKCDAINNKLFECFNAYILQARSKPIINTLEYVRRAVMRRMGEKLEMIKKVDDLICPRIRKILEENKLKSGACSFIHASNHKFEVIHGASAFVVDIPAETCSCMPLNGQRMWPKVDGETVLPPTIKKQPSRPKKSRRKDKTEIEGAASKHASKKGVRMMCSICKEYGHNRKSFNKRGRPRTKVPAASTSNVQGPGGCDEQIQPLLRPKLPDHLRRQAWRIIHKYNSKSTTAPRICYTNSAIAPRTCHTKSAAAPANQLHTKSVAAPVTTK</sequence>
<dbReference type="PANTHER" id="PTHR31973:SF187">
    <property type="entry name" value="MUTATOR TRANSPOSASE MUDRA PROTEIN"/>
    <property type="match status" value="1"/>
</dbReference>
<evidence type="ECO:0000313" key="3">
    <source>
        <dbReference type="Proteomes" id="UP000233551"/>
    </source>
</evidence>
<protein>
    <submittedName>
        <fullName evidence="2">Uncharacterized protein</fullName>
    </submittedName>
</protein>
<gene>
    <name evidence="2" type="ORF">CRG98_006874</name>
</gene>
<feature type="region of interest" description="Disordered" evidence="1">
    <location>
        <begin position="354"/>
        <end position="392"/>
    </location>
</feature>
<dbReference type="EMBL" id="PGOL01000312">
    <property type="protein sequence ID" value="PKI72737.1"/>
    <property type="molecule type" value="Genomic_DNA"/>
</dbReference>
<name>A0A2I0KW91_PUNGR</name>
<keyword evidence="3" id="KW-1185">Reference proteome</keyword>
<reference evidence="2 3" key="1">
    <citation type="submission" date="2017-11" db="EMBL/GenBank/DDBJ databases">
        <title>De-novo sequencing of pomegranate (Punica granatum L.) genome.</title>
        <authorList>
            <person name="Akparov Z."/>
            <person name="Amiraslanov A."/>
            <person name="Hajiyeva S."/>
            <person name="Abbasov M."/>
            <person name="Kaur K."/>
            <person name="Hamwieh A."/>
            <person name="Solovyev V."/>
            <person name="Salamov A."/>
            <person name="Braich B."/>
            <person name="Kosarev P."/>
            <person name="Mahmoud A."/>
            <person name="Hajiyev E."/>
            <person name="Babayeva S."/>
            <person name="Izzatullayeva V."/>
            <person name="Mammadov A."/>
            <person name="Mammadov A."/>
            <person name="Sharifova S."/>
            <person name="Ojaghi J."/>
            <person name="Eynullazada K."/>
            <person name="Bayramov B."/>
            <person name="Abdulazimova A."/>
            <person name="Shahmuradov I."/>
        </authorList>
    </citation>
    <scope>NUCLEOTIDE SEQUENCE [LARGE SCALE GENOMIC DNA]</scope>
    <source>
        <strain evidence="3">cv. AG2017</strain>
        <tissue evidence="2">Leaf</tissue>
    </source>
</reference>
<dbReference type="PANTHER" id="PTHR31973">
    <property type="entry name" value="POLYPROTEIN, PUTATIVE-RELATED"/>
    <property type="match status" value="1"/>
</dbReference>
<feature type="region of interest" description="Disordered" evidence="1">
    <location>
        <begin position="21"/>
        <end position="45"/>
    </location>
</feature>
<feature type="region of interest" description="Disordered" evidence="1">
    <location>
        <begin position="490"/>
        <end position="509"/>
    </location>
</feature>
<evidence type="ECO:0000313" key="2">
    <source>
        <dbReference type="EMBL" id="PKI72737.1"/>
    </source>
</evidence>
<feature type="compositionally biased region" description="Basic residues" evidence="1">
    <location>
        <begin position="367"/>
        <end position="377"/>
    </location>
</feature>
<dbReference type="AlphaFoldDB" id="A0A2I0KW91"/>